<comment type="function">
    <text evidence="6">Catalyzes the conversion of 7,8-dihydroneopterin to 6-hydroxymethyl-7,8-dihydropterin.</text>
</comment>
<evidence type="ECO:0000256" key="3">
    <source>
        <dbReference type="ARBA" id="ARBA00005708"/>
    </source>
</evidence>
<dbReference type="SUPFAM" id="SSF55620">
    <property type="entry name" value="Tetrahydrobiopterin biosynthesis enzymes-like"/>
    <property type="match status" value="1"/>
</dbReference>
<evidence type="ECO:0000313" key="8">
    <source>
        <dbReference type="EMBL" id="ABQ71122.1"/>
    </source>
</evidence>
<dbReference type="GO" id="GO:0005737">
    <property type="term" value="C:cytoplasm"/>
    <property type="evidence" value="ECO:0007669"/>
    <property type="project" value="TreeGrafter"/>
</dbReference>
<dbReference type="Pfam" id="PF02152">
    <property type="entry name" value="FolB"/>
    <property type="match status" value="1"/>
</dbReference>
<dbReference type="InterPro" id="IPR043133">
    <property type="entry name" value="GTP-CH-I_C/QueF"/>
</dbReference>
<dbReference type="PANTHER" id="PTHR42844">
    <property type="entry name" value="DIHYDRONEOPTERIN ALDOLASE 1-RELATED"/>
    <property type="match status" value="1"/>
</dbReference>
<dbReference type="InterPro" id="IPR006157">
    <property type="entry name" value="FolB_dom"/>
</dbReference>
<evidence type="ECO:0000256" key="2">
    <source>
        <dbReference type="ARBA" id="ARBA00005013"/>
    </source>
</evidence>
<gene>
    <name evidence="8" type="ordered locus">Swit_4785</name>
</gene>
<dbReference type="NCBIfam" id="TIGR00525">
    <property type="entry name" value="folB"/>
    <property type="match status" value="1"/>
</dbReference>
<evidence type="ECO:0000256" key="4">
    <source>
        <dbReference type="ARBA" id="ARBA00022909"/>
    </source>
</evidence>
<dbReference type="PANTHER" id="PTHR42844:SF1">
    <property type="entry name" value="DIHYDRONEOPTERIN ALDOLASE 1-RELATED"/>
    <property type="match status" value="1"/>
</dbReference>
<comment type="catalytic activity">
    <reaction evidence="1 6">
        <text>7,8-dihydroneopterin = 6-hydroxymethyl-7,8-dihydropterin + glycolaldehyde</text>
        <dbReference type="Rhea" id="RHEA:10540"/>
        <dbReference type="ChEBI" id="CHEBI:17001"/>
        <dbReference type="ChEBI" id="CHEBI:17071"/>
        <dbReference type="ChEBI" id="CHEBI:44841"/>
        <dbReference type="EC" id="4.1.2.25"/>
    </reaction>
</comment>
<dbReference type="OrthoDB" id="9808041at2"/>
<dbReference type="NCBIfam" id="TIGR00526">
    <property type="entry name" value="folB_dom"/>
    <property type="match status" value="1"/>
</dbReference>
<keyword evidence="9" id="KW-1185">Reference proteome</keyword>
<dbReference type="GO" id="GO:0046656">
    <property type="term" value="P:folic acid biosynthetic process"/>
    <property type="evidence" value="ECO:0007669"/>
    <property type="project" value="UniProtKB-UniRule"/>
</dbReference>
<reference evidence="8 9" key="1">
    <citation type="journal article" date="2010" name="J. Bacteriol.">
        <title>Genome sequence of the dioxin-mineralizing bacterium Sphingomonas wittichii RW1.</title>
        <authorList>
            <person name="Miller T.R."/>
            <person name="Delcher A.L."/>
            <person name="Salzberg S.L."/>
            <person name="Saunders E."/>
            <person name="Detter J.C."/>
            <person name="Halden R.U."/>
        </authorList>
    </citation>
    <scope>NUCLEOTIDE SEQUENCE [LARGE SCALE GENOMIC DNA]</scope>
    <source>
        <strain evidence="9">DSM 6014 / CCUG 31198 / JCM 15750 / NBRC 105917 / EY 4224 / RW1</strain>
    </source>
</reference>
<dbReference type="KEGG" id="swi:Swit_4785"/>
<dbReference type="SMART" id="SM00905">
    <property type="entry name" value="FolB"/>
    <property type="match status" value="1"/>
</dbReference>
<dbReference type="Gene3D" id="3.30.1130.10">
    <property type="match status" value="1"/>
</dbReference>
<dbReference type="InterPro" id="IPR006156">
    <property type="entry name" value="Dihydroneopterin_aldolase"/>
</dbReference>
<dbReference type="AlphaFoldDB" id="A0A9J9HGC1"/>
<evidence type="ECO:0000256" key="1">
    <source>
        <dbReference type="ARBA" id="ARBA00001353"/>
    </source>
</evidence>
<dbReference type="EMBL" id="CP000699">
    <property type="protein sequence ID" value="ABQ71122.1"/>
    <property type="molecule type" value="Genomic_DNA"/>
</dbReference>
<proteinExistence type="inferred from homology"/>
<evidence type="ECO:0000259" key="7">
    <source>
        <dbReference type="SMART" id="SM00905"/>
    </source>
</evidence>
<accession>A0A9J9HGC1</accession>
<keyword evidence="5 6" id="KW-0456">Lyase</keyword>
<feature type="domain" description="Dihydroneopterin aldolase/epimerase" evidence="7">
    <location>
        <begin position="21"/>
        <end position="134"/>
    </location>
</feature>
<dbReference type="GO" id="GO:0046654">
    <property type="term" value="P:tetrahydrofolate biosynthetic process"/>
    <property type="evidence" value="ECO:0007669"/>
    <property type="project" value="UniProtKB-UniRule"/>
</dbReference>
<evidence type="ECO:0000313" key="9">
    <source>
        <dbReference type="Proteomes" id="UP000001989"/>
    </source>
</evidence>
<dbReference type="EC" id="4.1.2.25" evidence="6"/>
<dbReference type="GO" id="GO:0004150">
    <property type="term" value="F:dihydroneopterin aldolase activity"/>
    <property type="evidence" value="ECO:0007669"/>
    <property type="project" value="UniProtKB-UniRule"/>
</dbReference>
<protein>
    <recommendedName>
        <fullName evidence="6">7,8-dihydroneopterin aldolase</fullName>
        <ecNumber evidence="6">4.1.2.25</ecNumber>
    </recommendedName>
</protein>
<evidence type="ECO:0000256" key="6">
    <source>
        <dbReference type="RuleBase" id="RU362079"/>
    </source>
</evidence>
<name>A0A9J9HGC1_RHIWR</name>
<comment type="pathway">
    <text evidence="2 6">Cofactor biosynthesis; tetrahydrofolate biosynthesis; 2-amino-4-hydroxy-6-hydroxymethyl-7,8-dihydropteridine diphosphate from 7,8-dihydroneopterin triphosphate: step 3/4.</text>
</comment>
<dbReference type="Proteomes" id="UP000001989">
    <property type="component" value="Chromosome"/>
</dbReference>
<dbReference type="CDD" id="cd00534">
    <property type="entry name" value="DHNA_DHNTPE"/>
    <property type="match status" value="1"/>
</dbReference>
<comment type="similarity">
    <text evidence="3 6">Belongs to the DHNA family.</text>
</comment>
<organism evidence="8 9">
    <name type="scientific">Rhizorhabdus wittichii (strain DSM 6014 / CCUG 31198 / JCM 15750 / NBRC 105917 / EY 4224 / RW1)</name>
    <name type="common">Sphingomonas wittichii</name>
    <dbReference type="NCBI Taxonomy" id="392499"/>
    <lineage>
        <taxon>Bacteria</taxon>
        <taxon>Pseudomonadati</taxon>
        <taxon>Pseudomonadota</taxon>
        <taxon>Alphaproteobacteria</taxon>
        <taxon>Sphingomonadales</taxon>
        <taxon>Sphingomonadaceae</taxon>
        <taxon>Rhizorhabdus</taxon>
    </lineage>
</organism>
<keyword evidence="4 6" id="KW-0289">Folate biosynthesis</keyword>
<dbReference type="FunFam" id="3.30.1130.10:FF:000003">
    <property type="entry name" value="7,8-dihydroneopterin aldolase"/>
    <property type="match status" value="1"/>
</dbReference>
<evidence type="ECO:0000256" key="5">
    <source>
        <dbReference type="ARBA" id="ARBA00023239"/>
    </source>
</evidence>
<sequence>MRLSPDRPRLPSSDDEGLDRMFLHGVEVHGRHGVFDFERRAGQRFVVDVDWWLATGAAVASDRLDATLCYKRLHDRVVAIIAGEPWSLIETLADALVRTLLTDFAAIEIVRVTVHKPDAPIGGTFADVGITMARRRPIDRDGAG</sequence>